<evidence type="ECO:0000259" key="1">
    <source>
        <dbReference type="Pfam" id="PF01609"/>
    </source>
</evidence>
<evidence type="ECO:0000313" key="4">
    <source>
        <dbReference type="Proteomes" id="UP000604117"/>
    </source>
</evidence>
<dbReference type="InterPro" id="IPR025161">
    <property type="entry name" value="IS402-like_dom"/>
</dbReference>
<evidence type="ECO:0000313" key="3">
    <source>
        <dbReference type="EMBL" id="GIF78647.1"/>
    </source>
</evidence>
<proteinExistence type="predicted"/>
<feature type="domain" description="Insertion element IS402-like" evidence="2">
    <location>
        <begin position="30"/>
        <end position="102"/>
    </location>
</feature>
<dbReference type="PANTHER" id="PTHR30007">
    <property type="entry name" value="PHP DOMAIN PROTEIN"/>
    <property type="match status" value="1"/>
</dbReference>
<reference evidence="3 4" key="1">
    <citation type="submission" date="2021-01" db="EMBL/GenBank/DDBJ databases">
        <title>Whole genome shotgun sequence of Asanoa siamensis NBRC 107932.</title>
        <authorList>
            <person name="Komaki H."/>
            <person name="Tamura T."/>
        </authorList>
    </citation>
    <scope>NUCLEOTIDE SEQUENCE [LARGE SCALE GENOMIC DNA]</scope>
    <source>
        <strain evidence="3 4">NBRC 107932</strain>
    </source>
</reference>
<accession>A0ABQ4D537</accession>
<dbReference type="EMBL" id="BONE01000207">
    <property type="protein sequence ID" value="GIF78647.1"/>
    <property type="molecule type" value="Genomic_DNA"/>
</dbReference>
<organism evidence="3 4">
    <name type="scientific">Asanoa siamensis</name>
    <dbReference type="NCBI Taxonomy" id="926357"/>
    <lineage>
        <taxon>Bacteria</taxon>
        <taxon>Bacillati</taxon>
        <taxon>Actinomycetota</taxon>
        <taxon>Actinomycetes</taxon>
        <taxon>Micromonosporales</taxon>
        <taxon>Micromonosporaceae</taxon>
        <taxon>Asanoa</taxon>
    </lineage>
</organism>
<dbReference type="Pfam" id="PF01609">
    <property type="entry name" value="DDE_Tnp_1"/>
    <property type="match status" value="1"/>
</dbReference>
<evidence type="ECO:0000259" key="2">
    <source>
        <dbReference type="Pfam" id="PF13340"/>
    </source>
</evidence>
<keyword evidence="4" id="KW-1185">Reference proteome</keyword>
<dbReference type="InterPro" id="IPR002559">
    <property type="entry name" value="Transposase_11"/>
</dbReference>
<comment type="caution">
    <text evidence="3">The sequence shown here is derived from an EMBL/GenBank/DDBJ whole genome shotgun (WGS) entry which is preliminary data.</text>
</comment>
<gene>
    <name evidence="3" type="ORF">Asi02nite_81650</name>
</gene>
<dbReference type="Proteomes" id="UP000604117">
    <property type="component" value="Unassembled WGS sequence"/>
</dbReference>
<dbReference type="Pfam" id="PF13340">
    <property type="entry name" value="DUF4096"/>
    <property type="match status" value="1"/>
</dbReference>
<sequence length="297" mass="33483">MWSVWWRDIDHGGGQAAAVAPSRRGYPSDLTDRQWALIEPLLPEPATEGRREKHPRREVVNAILYVVRSGCPWRYLPADLPPWQTVYWYFARWEQAGVTEALLAVLRVKARAVQNRGPEPSAGIIDSQSVKGADTVGCDSRGYDAGKKINGRKRFIVTDTLGLLVTVWVLAASWQDRDGAKGALVAASLAAPSMRHLFADSGFAGRLVDWARDTVNTTIEIVRKPAEQQGFAVHPRRWVVERTLAWLTAHRRLARDYERIPEVSEAIIRWAAIAGMARRITRGTPARRQTRRTFTWT</sequence>
<feature type="domain" description="Transposase IS4-like" evidence="1">
    <location>
        <begin position="119"/>
        <end position="272"/>
    </location>
</feature>
<name>A0ABQ4D537_9ACTN</name>
<dbReference type="NCBIfam" id="NF033580">
    <property type="entry name" value="transpos_IS5_3"/>
    <property type="match status" value="1"/>
</dbReference>
<protein>
    <submittedName>
        <fullName evidence="3">Transposase</fullName>
    </submittedName>
</protein>
<dbReference type="PANTHER" id="PTHR30007:SF0">
    <property type="entry name" value="TRANSPOSASE"/>
    <property type="match status" value="1"/>
</dbReference>